<comment type="caution">
    <text evidence="2">The sequence shown here is derived from an EMBL/GenBank/DDBJ whole genome shotgun (WGS) entry which is preliminary data.</text>
</comment>
<gene>
    <name evidence="2" type="ORF">HKBW3S03_01169</name>
</gene>
<proteinExistence type="predicted"/>
<sequence>MSQTVVSRQSSVGSQVSERKTI</sequence>
<feature type="compositionally biased region" description="Low complexity" evidence="1">
    <location>
        <begin position="1"/>
        <end position="16"/>
    </location>
</feature>
<dbReference type="EMBL" id="BLRU01000116">
    <property type="protein sequence ID" value="GFP19664.1"/>
    <property type="molecule type" value="Genomic_DNA"/>
</dbReference>
<dbReference type="Proteomes" id="UP000574717">
    <property type="component" value="Unassembled WGS sequence"/>
</dbReference>
<evidence type="ECO:0000256" key="1">
    <source>
        <dbReference type="SAM" id="MobiDB-lite"/>
    </source>
</evidence>
<name>A0A6V8NJV3_9ACTN</name>
<feature type="region of interest" description="Disordered" evidence="1">
    <location>
        <begin position="1"/>
        <end position="22"/>
    </location>
</feature>
<dbReference type="AlphaFoldDB" id="A0A6V8NJV3"/>
<evidence type="ECO:0000313" key="3">
    <source>
        <dbReference type="Proteomes" id="UP000574717"/>
    </source>
</evidence>
<protein>
    <submittedName>
        <fullName evidence="2">Uncharacterized protein</fullName>
    </submittedName>
</protein>
<organism evidence="2 3">
    <name type="scientific">Candidatus Hakubella thermalkaliphila</name>
    <dbReference type="NCBI Taxonomy" id="2754717"/>
    <lineage>
        <taxon>Bacteria</taxon>
        <taxon>Bacillati</taxon>
        <taxon>Actinomycetota</taxon>
        <taxon>Actinomycetota incertae sedis</taxon>
        <taxon>Candidatus Hakubellales</taxon>
        <taxon>Candidatus Hakubellaceae</taxon>
        <taxon>Candidatus Hakubella</taxon>
    </lineage>
</organism>
<feature type="non-terminal residue" evidence="2">
    <location>
        <position position="22"/>
    </location>
</feature>
<accession>A0A6V8NJV3</accession>
<reference evidence="2 3" key="1">
    <citation type="journal article" date="2020" name="Front. Microbiol.">
        <title>Single-cell genomics of novel Actinobacteria with the Wood-Ljungdahl pathway discovered in a serpentinizing system.</title>
        <authorList>
            <person name="Merino N."/>
            <person name="Kawai M."/>
            <person name="Boyd E.S."/>
            <person name="Colman D.R."/>
            <person name="McGlynn S.E."/>
            <person name="Nealson K.H."/>
            <person name="Kurokawa K."/>
            <person name="Hongoh Y."/>
        </authorList>
    </citation>
    <scope>NUCLEOTIDE SEQUENCE [LARGE SCALE GENOMIC DNA]</scope>
    <source>
        <strain evidence="2 3">S03</strain>
    </source>
</reference>
<evidence type="ECO:0000313" key="2">
    <source>
        <dbReference type="EMBL" id="GFP19664.1"/>
    </source>
</evidence>